<evidence type="ECO:0000256" key="2">
    <source>
        <dbReference type="ARBA" id="ARBA00023163"/>
    </source>
</evidence>
<evidence type="ECO:0000259" key="3">
    <source>
        <dbReference type="Pfam" id="PF13305"/>
    </source>
</evidence>
<sequence>MPPKIRITKESIVATAVDLVRRDGAGAINARTIAKELSCSTQPVFSNFATMDELRLAVVNAADTLYREYTEQEVASGKYPVYKATGMAYIRFAKEEKELFKLLFMRDRSAEQKEVETEDTQKLFSMVENHTGIAGNNTKLFHLEMWAYVHGIATMMATNYFEIDTDLISEMLTDAFQGLKRRYEAKE</sequence>
<comment type="caution">
    <text evidence="4">The sequence shown here is derived from an EMBL/GenBank/DDBJ whole genome shotgun (WGS) entry which is preliminary data.</text>
</comment>
<evidence type="ECO:0000313" key="5">
    <source>
        <dbReference type="Proteomes" id="UP000018168"/>
    </source>
</evidence>
<organism evidence="4 5">
    <name type="scientific">[Clostridium] leptum CAG:27</name>
    <dbReference type="NCBI Taxonomy" id="1263068"/>
    <lineage>
        <taxon>Bacteria</taxon>
        <taxon>Bacillati</taxon>
        <taxon>Bacillota</taxon>
        <taxon>Clostridia</taxon>
        <taxon>Eubacteriales</taxon>
        <taxon>Oscillospiraceae</taxon>
        <taxon>Oscillospiraceae incertae sedis</taxon>
    </lineage>
</organism>
<proteinExistence type="predicted"/>
<dbReference type="InterPro" id="IPR009057">
    <property type="entry name" value="Homeodomain-like_sf"/>
</dbReference>
<dbReference type="AlphaFoldDB" id="R6MXP6"/>
<keyword evidence="1" id="KW-0805">Transcription regulation</keyword>
<name>R6MXP6_9FIRM</name>
<dbReference type="SUPFAM" id="SSF46689">
    <property type="entry name" value="Homeodomain-like"/>
    <property type="match status" value="1"/>
</dbReference>
<dbReference type="InterPro" id="IPR036271">
    <property type="entry name" value="Tet_transcr_reg_TetR-rel_C_sf"/>
</dbReference>
<dbReference type="SUPFAM" id="SSF48498">
    <property type="entry name" value="Tetracyclin repressor-like, C-terminal domain"/>
    <property type="match status" value="1"/>
</dbReference>
<keyword evidence="2" id="KW-0804">Transcription</keyword>
<dbReference type="Pfam" id="PF13305">
    <property type="entry name" value="TetR_C_33"/>
    <property type="match status" value="1"/>
</dbReference>
<feature type="domain" description="HTH-type transcriptional regulator MT1864/Rv1816-like C-terminal" evidence="3">
    <location>
        <begin position="84"/>
        <end position="174"/>
    </location>
</feature>
<evidence type="ECO:0000256" key="1">
    <source>
        <dbReference type="ARBA" id="ARBA00023015"/>
    </source>
</evidence>
<protein>
    <recommendedName>
        <fullName evidence="3">HTH-type transcriptional regulator MT1864/Rv1816-like C-terminal domain-containing protein</fullName>
    </recommendedName>
</protein>
<reference evidence="4" key="1">
    <citation type="submission" date="2012-11" db="EMBL/GenBank/DDBJ databases">
        <title>Dependencies among metagenomic species, viruses, plasmids and units of genetic variation.</title>
        <authorList>
            <person name="Nielsen H.B."/>
            <person name="Almeida M."/>
            <person name="Juncker A.S."/>
            <person name="Rasmussen S."/>
            <person name="Li J."/>
            <person name="Sunagawa S."/>
            <person name="Plichta D."/>
            <person name="Gautier L."/>
            <person name="Le Chatelier E."/>
            <person name="Peletier E."/>
            <person name="Bonde I."/>
            <person name="Nielsen T."/>
            <person name="Manichanh C."/>
            <person name="Arumugam M."/>
            <person name="Batto J."/>
            <person name="Santos M.B.Q.D."/>
            <person name="Blom N."/>
            <person name="Borruel N."/>
            <person name="Burgdorf K.S."/>
            <person name="Boumezbeur F."/>
            <person name="Casellas F."/>
            <person name="Dore J."/>
            <person name="Guarner F."/>
            <person name="Hansen T."/>
            <person name="Hildebrand F."/>
            <person name="Kaas R.S."/>
            <person name="Kennedy S."/>
            <person name="Kristiansen K."/>
            <person name="Kultima J.R."/>
            <person name="Leonard P."/>
            <person name="Levenez F."/>
            <person name="Lund O."/>
            <person name="Moumen B."/>
            <person name="Le Paslier D."/>
            <person name="Pons N."/>
            <person name="Pedersen O."/>
            <person name="Prifti E."/>
            <person name="Qin J."/>
            <person name="Raes J."/>
            <person name="Tap J."/>
            <person name="Tims S."/>
            <person name="Ussery D.W."/>
            <person name="Yamada T."/>
            <person name="MetaHit consortium"/>
            <person name="Renault P."/>
            <person name="Sicheritz-Ponten T."/>
            <person name="Bork P."/>
            <person name="Wang J."/>
            <person name="Brunak S."/>
            <person name="Ehrlich S.D."/>
        </authorList>
    </citation>
    <scope>NUCLEOTIDE SEQUENCE [LARGE SCALE GENOMIC DNA]</scope>
</reference>
<dbReference type="EMBL" id="CBEP010000009">
    <property type="protein sequence ID" value="CDC03575.1"/>
    <property type="molecule type" value="Genomic_DNA"/>
</dbReference>
<dbReference type="Proteomes" id="UP000018168">
    <property type="component" value="Unassembled WGS sequence"/>
</dbReference>
<dbReference type="Gene3D" id="1.10.357.10">
    <property type="entry name" value="Tetracycline Repressor, domain 2"/>
    <property type="match status" value="1"/>
</dbReference>
<gene>
    <name evidence="4" type="ORF">BN578_01577</name>
</gene>
<evidence type="ECO:0000313" key="4">
    <source>
        <dbReference type="EMBL" id="CDC03575.1"/>
    </source>
</evidence>
<accession>R6MXP6</accession>
<dbReference type="InterPro" id="IPR025996">
    <property type="entry name" value="MT1864/Rv1816-like_C"/>
</dbReference>